<proteinExistence type="predicted"/>
<protein>
    <submittedName>
        <fullName evidence="3">Division inhibitor protein</fullName>
    </submittedName>
</protein>
<organism evidence="3 4">
    <name type="scientific">Methylophaga muralis</name>
    <dbReference type="NCBI Taxonomy" id="291169"/>
    <lineage>
        <taxon>Bacteria</taxon>
        <taxon>Pseudomonadati</taxon>
        <taxon>Pseudomonadota</taxon>
        <taxon>Gammaproteobacteria</taxon>
        <taxon>Thiotrichales</taxon>
        <taxon>Piscirickettsiaceae</taxon>
        <taxon>Methylophaga</taxon>
    </lineage>
</organism>
<dbReference type="PATRIC" id="fig|291169.3.peg.86"/>
<sequence>MSVTEQSPTEYDDMEFRFLPALALALVNQPRATLQELANSIGVSKATLYRFCPSKKQLIDRLISHVALYYINAIKRAELDKGSPQEALSRLINAYLTNKEFGIFMMHNWRPDYLDESHPDKSWINGQDALDAFFLRGQKEGAFRLDISAAAMTELFYNILAGLIDAERRGRIPRNSLYQLIELSLNSCLSQPSKT</sequence>
<evidence type="ECO:0000313" key="4">
    <source>
        <dbReference type="Proteomes" id="UP000094379"/>
    </source>
</evidence>
<keyword evidence="1" id="KW-0238">DNA-binding</keyword>
<keyword evidence="4" id="KW-1185">Reference proteome</keyword>
<comment type="caution">
    <text evidence="3">The sequence shown here is derived from an EMBL/GenBank/DDBJ whole genome shotgun (WGS) entry which is preliminary data.</text>
</comment>
<dbReference type="GO" id="GO:0003677">
    <property type="term" value="F:DNA binding"/>
    <property type="evidence" value="ECO:0007669"/>
    <property type="project" value="UniProtKB-KW"/>
</dbReference>
<reference evidence="3 4" key="1">
    <citation type="submission" date="2016-07" db="EMBL/GenBank/DDBJ databases">
        <title>Draft Genome Sequence of Methylophaga muralis Bur 1.</title>
        <authorList>
            <person name="Vasilenko O.V."/>
            <person name="Doronina N.V."/>
            <person name="Shmareva M.N."/>
            <person name="Tarlachkov S.V."/>
            <person name="Mustakhimov I."/>
            <person name="Trotsenko Y.A."/>
        </authorList>
    </citation>
    <scope>NUCLEOTIDE SEQUENCE [LARGE SCALE GENOMIC DNA]</scope>
    <source>
        <strain evidence="3 4">Bur 1</strain>
    </source>
</reference>
<evidence type="ECO:0000256" key="1">
    <source>
        <dbReference type="ARBA" id="ARBA00023125"/>
    </source>
</evidence>
<dbReference type="RefSeq" id="WP_069294704.1">
    <property type="nucleotide sequence ID" value="NZ_MCRI01000001.1"/>
</dbReference>
<dbReference type="InterPro" id="IPR001647">
    <property type="entry name" value="HTH_TetR"/>
</dbReference>
<dbReference type="InterPro" id="IPR036271">
    <property type="entry name" value="Tet_transcr_reg_TetR-rel_C_sf"/>
</dbReference>
<evidence type="ECO:0000313" key="3">
    <source>
        <dbReference type="EMBL" id="ODN68115.1"/>
    </source>
</evidence>
<dbReference type="Proteomes" id="UP000094379">
    <property type="component" value="Unassembled WGS sequence"/>
</dbReference>
<accession>A0A1E3GVZ6</accession>
<dbReference type="InterPro" id="IPR009057">
    <property type="entry name" value="Homeodomain-like_sf"/>
</dbReference>
<evidence type="ECO:0000259" key="2">
    <source>
        <dbReference type="Pfam" id="PF00440"/>
    </source>
</evidence>
<dbReference type="SUPFAM" id="SSF46689">
    <property type="entry name" value="Homeodomain-like"/>
    <property type="match status" value="1"/>
</dbReference>
<dbReference type="EMBL" id="MCRI01000001">
    <property type="protein sequence ID" value="ODN68115.1"/>
    <property type="molecule type" value="Genomic_DNA"/>
</dbReference>
<gene>
    <name evidence="3" type="ORF">A9E74_00087</name>
</gene>
<dbReference type="Gene3D" id="1.10.357.10">
    <property type="entry name" value="Tetracycline Repressor, domain 2"/>
    <property type="match status" value="1"/>
</dbReference>
<dbReference type="SUPFAM" id="SSF48498">
    <property type="entry name" value="Tetracyclin repressor-like, C-terminal domain"/>
    <property type="match status" value="1"/>
</dbReference>
<dbReference type="STRING" id="291169.A9E74_00087"/>
<dbReference type="AlphaFoldDB" id="A0A1E3GVZ6"/>
<feature type="domain" description="HTH tetR-type" evidence="2">
    <location>
        <begin position="32"/>
        <end position="61"/>
    </location>
</feature>
<name>A0A1E3GVZ6_9GAMM</name>
<dbReference type="Pfam" id="PF00440">
    <property type="entry name" value="TetR_N"/>
    <property type="match status" value="1"/>
</dbReference>